<dbReference type="EMBL" id="CM023483">
    <property type="protein sequence ID" value="KAH6936966.1"/>
    <property type="molecule type" value="Genomic_DNA"/>
</dbReference>
<dbReference type="Proteomes" id="UP000821845">
    <property type="component" value="Chromosome 3"/>
</dbReference>
<comment type="caution">
    <text evidence="1">The sequence shown here is derived from an EMBL/GenBank/DDBJ whole genome shotgun (WGS) entry which is preliminary data.</text>
</comment>
<accession>A0ACB7SSP6</accession>
<evidence type="ECO:0000313" key="2">
    <source>
        <dbReference type="Proteomes" id="UP000821845"/>
    </source>
</evidence>
<name>A0ACB7SSP6_HYAAI</name>
<sequence>MFTAESGNMDGLGGSSQRYRDQDREIEQRYAKLLTPIRDLTEELRGRHCCIPGPVPWREQQFMMHEDMELADNLDDLPTPRQAARNQAAAQRNQFRRQRRRPLAMVVFDTEKEDKLYDLKDDVVGYRVDYRLYNGVYVIPECQDVQQDRAREESASRPMSPAGSILDMADDCGPASPLPMPEEPEMVPFCGDIGAFEECPAKPDVEEAPTLPVPPVRQSNLARRIKEERIKNEVIGGC</sequence>
<reference evidence="1" key="1">
    <citation type="submission" date="2020-05" db="EMBL/GenBank/DDBJ databases">
        <title>Large-scale comparative analyses of tick genomes elucidate their genetic diversity and vector capacities.</title>
        <authorList>
            <person name="Jia N."/>
            <person name="Wang J."/>
            <person name="Shi W."/>
            <person name="Du L."/>
            <person name="Sun Y."/>
            <person name="Zhan W."/>
            <person name="Jiang J."/>
            <person name="Wang Q."/>
            <person name="Zhang B."/>
            <person name="Ji P."/>
            <person name="Sakyi L.B."/>
            <person name="Cui X."/>
            <person name="Yuan T."/>
            <person name="Jiang B."/>
            <person name="Yang W."/>
            <person name="Lam T.T.-Y."/>
            <person name="Chang Q."/>
            <person name="Ding S."/>
            <person name="Wang X."/>
            <person name="Zhu J."/>
            <person name="Ruan X."/>
            <person name="Zhao L."/>
            <person name="Wei J."/>
            <person name="Que T."/>
            <person name="Du C."/>
            <person name="Cheng J."/>
            <person name="Dai P."/>
            <person name="Han X."/>
            <person name="Huang E."/>
            <person name="Gao Y."/>
            <person name="Liu J."/>
            <person name="Shao H."/>
            <person name="Ye R."/>
            <person name="Li L."/>
            <person name="Wei W."/>
            <person name="Wang X."/>
            <person name="Wang C."/>
            <person name="Yang T."/>
            <person name="Huo Q."/>
            <person name="Li W."/>
            <person name="Guo W."/>
            <person name="Chen H."/>
            <person name="Zhou L."/>
            <person name="Ni X."/>
            <person name="Tian J."/>
            <person name="Zhou Y."/>
            <person name="Sheng Y."/>
            <person name="Liu T."/>
            <person name="Pan Y."/>
            <person name="Xia L."/>
            <person name="Li J."/>
            <person name="Zhao F."/>
            <person name="Cao W."/>
        </authorList>
    </citation>
    <scope>NUCLEOTIDE SEQUENCE</scope>
    <source>
        <strain evidence="1">Hyas-2018</strain>
    </source>
</reference>
<keyword evidence="2" id="KW-1185">Reference proteome</keyword>
<gene>
    <name evidence="1" type="ORF">HPB50_024700</name>
</gene>
<proteinExistence type="predicted"/>
<organism evidence="1 2">
    <name type="scientific">Hyalomma asiaticum</name>
    <name type="common">Tick</name>
    <dbReference type="NCBI Taxonomy" id="266040"/>
    <lineage>
        <taxon>Eukaryota</taxon>
        <taxon>Metazoa</taxon>
        <taxon>Ecdysozoa</taxon>
        <taxon>Arthropoda</taxon>
        <taxon>Chelicerata</taxon>
        <taxon>Arachnida</taxon>
        <taxon>Acari</taxon>
        <taxon>Parasitiformes</taxon>
        <taxon>Ixodida</taxon>
        <taxon>Ixodoidea</taxon>
        <taxon>Ixodidae</taxon>
        <taxon>Hyalomminae</taxon>
        <taxon>Hyalomma</taxon>
    </lineage>
</organism>
<evidence type="ECO:0000313" key="1">
    <source>
        <dbReference type="EMBL" id="KAH6936966.1"/>
    </source>
</evidence>
<protein>
    <submittedName>
        <fullName evidence="1">Uncharacterized protein</fullName>
    </submittedName>
</protein>